<dbReference type="Pfam" id="PF10342">
    <property type="entry name" value="Kre9_KNH"/>
    <property type="match status" value="1"/>
</dbReference>
<evidence type="ECO:0000313" key="6">
    <source>
        <dbReference type="Proteomes" id="UP001629113"/>
    </source>
</evidence>
<proteinExistence type="predicted"/>
<evidence type="ECO:0000256" key="1">
    <source>
        <dbReference type="ARBA" id="ARBA00022729"/>
    </source>
</evidence>
<dbReference type="InterPro" id="IPR052982">
    <property type="entry name" value="SRP1/TIP1-like"/>
</dbReference>
<name>A0ABR4PK72_9HELO</name>
<keyword evidence="6" id="KW-1185">Reference proteome</keyword>
<gene>
    <name evidence="5" type="ORF">PVAG01_05465</name>
</gene>
<evidence type="ECO:0000259" key="4">
    <source>
        <dbReference type="Pfam" id="PF10342"/>
    </source>
</evidence>
<organism evidence="5 6">
    <name type="scientific">Phlyctema vagabunda</name>
    <dbReference type="NCBI Taxonomy" id="108571"/>
    <lineage>
        <taxon>Eukaryota</taxon>
        <taxon>Fungi</taxon>
        <taxon>Dikarya</taxon>
        <taxon>Ascomycota</taxon>
        <taxon>Pezizomycotina</taxon>
        <taxon>Leotiomycetes</taxon>
        <taxon>Helotiales</taxon>
        <taxon>Dermateaceae</taxon>
        <taxon>Phlyctema</taxon>
    </lineage>
</organism>
<feature type="region of interest" description="Disordered" evidence="2">
    <location>
        <begin position="127"/>
        <end position="162"/>
    </location>
</feature>
<dbReference type="PANTHER" id="PTHR40633:SF1">
    <property type="entry name" value="GPI ANCHORED SERINE-THREONINE RICH PROTEIN (AFU_ORTHOLOGUE AFUA_1G03630)"/>
    <property type="match status" value="1"/>
</dbReference>
<protein>
    <recommendedName>
        <fullName evidence="4">Yeast cell wall synthesis Kre9/Knh1-like N-terminal domain-containing protein</fullName>
    </recommendedName>
</protein>
<sequence length="247" mass="24039">MQFSFISATLLAIASLATAQTAGFDAITSPAEGTVAAAGSPLEIVWQPGDVTGPITITLLQGATPSTLQLGDVIAASIDNSLGKFTYNIPATAGSFATYGFQITLDAAPTTLQYSFPFSITGGASSAATSSTGSSSSATSTTTIRLTQATSTSTTEVTSTSANTTSTAVVSSTISSTTAVVTSVASSNSSSNISTTLSKGTATRTSTSGSGSSATSSSVATATANAAANIATGGLAMIGGLFIAFAL</sequence>
<feature type="chain" id="PRO_5046345125" description="Yeast cell wall synthesis Kre9/Knh1-like N-terminal domain-containing protein" evidence="3">
    <location>
        <begin position="20"/>
        <end position="247"/>
    </location>
</feature>
<dbReference type="InterPro" id="IPR018466">
    <property type="entry name" value="Kre9/Knh1-like_N"/>
</dbReference>
<dbReference type="EMBL" id="JBFCZG010000004">
    <property type="protein sequence ID" value="KAL3423718.1"/>
    <property type="molecule type" value="Genomic_DNA"/>
</dbReference>
<dbReference type="Proteomes" id="UP001629113">
    <property type="component" value="Unassembled WGS sequence"/>
</dbReference>
<keyword evidence="1 3" id="KW-0732">Signal</keyword>
<evidence type="ECO:0000313" key="5">
    <source>
        <dbReference type="EMBL" id="KAL3423718.1"/>
    </source>
</evidence>
<evidence type="ECO:0000256" key="2">
    <source>
        <dbReference type="SAM" id="MobiDB-lite"/>
    </source>
</evidence>
<accession>A0ABR4PK72</accession>
<feature type="signal peptide" evidence="3">
    <location>
        <begin position="1"/>
        <end position="19"/>
    </location>
</feature>
<evidence type="ECO:0000256" key="3">
    <source>
        <dbReference type="SAM" id="SignalP"/>
    </source>
</evidence>
<reference evidence="5 6" key="1">
    <citation type="submission" date="2024-06" db="EMBL/GenBank/DDBJ databases">
        <title>Complete genome of Phlyctema vagabunda strain 19-DSS-EL-015.</title>
        <authorList>
            <person name="Fiorenzani C."/>
        </authorList>
    </citation>
    <scope>NUCLEOTIDE SEQUENCE [LARGE SCALE GENOMIC DNA]</scope>
    <source>
        <strain evidence="5 6">19-DSS-EL-015</strain>
    </source>
</reference>
<comment type="caution">
    <text evidence="5">The sequence shown here is derived from an EMBL/GenBank/DDBJ whole genome shotgun (WGS) entry which is preliminary data.</text>
</comment>
<feature type="region of interest" description="Disordered" evidence="2">
    <location>
        <begin position="189"/>
        <end position="216"/>
    </location>
</feature>
<dbReference type="PANTHER" id="PTHR40633">
    <property type="entry name" value="MATRIX PROTEIN, PUTATIVE (AFU_ORTHOLOGUE AFUA_8G05410)-RELATED"/>
    <property type="match status" value="1"/>
</dbReference>
<feature type="domain" description="Yeast cell wall synthesis Kre9/Knh1-like N-terminal" evidence="4">
    <location>
        <begin position="29"/>
        <end position="120"/>
    </location>
</feature>